<name>A0A2X2J8W5_SPHMU</name>
<gene>
    <name evidence="2" type="ORF">NCTC11343_03317</name>
    <name evidence="3" type="ORF">SPHINGO8BC_150794</name>
</gene>
<keyword evidence="1" id="KW-1133">Transmembrane helix</keyword>
<evidence type="ECO:0000256" key="1">
    <source>
        <dbReference type="SAM" id="Phobius"/>
    </source>
</evidence>
<dbReference type="InterPro" id="IPR045938">
    <property type="entry name" value="DUF6358"/>
</dbReference>
<protein>
    <recommendedName>
        <fullName evidence="6">Sortase</fullName>
    </recommendedName>
</protein>
<dbReference type="Pfam" id="PF19885">
    <property type="entry name" value="DUF6358"/>
    <property type="match status" value="1"/>
</dbReference>
<dbReference type="Proteomes" id="UP000432350">
    <property type="component" value="Unassembled WGS sequence"/>
</dbReference>
<organism evidence="2 4">
    <name type="scientific">Sphingobacterium multivorum</name>
    <dbReference type="NCBI Taxonomy" id="28454"/>
    <lineage>
        <taxon>Bacteria</taxon>
        <taxon>Pseudomonadati</taxon>
        <taxon>Bacteroidota</taxon>
        <taxon>Sphingobacteriia</taxon>
        <taxon>Sphingobacteriales</taxon>
        <taxon>Sphingobacteriaceae</taxon>
        <taxon>Sphingobacterium</taxon>
    </lineage>
</organism>
<dbReference type="EMBL" id="UAUU01000009">
    <property type="protein sequence ID" value="SPZ88143.1"/>
    <property type="molecule type" value="Genomic_DNA"/>
</dbReference>
<dbReference type="RefSeq" id="WP_070562589.1">
    <property type="nucleotide sequence ID" value="NZ_CP068086.1"/>
</dbReference>
<dbReference type="AlphaFoldDB" id="A0A2X2J8W5"/>
<evidence type="ECO:0000313" key="5">
    <source>
        <dbReference type="Proteomes" id="UP000432350"/>
    </source>
</evidence>
<dbReference type="Proteomes" id="UP000251241">
    <property type="component" value="Unassembled WGS sequence"/>
</dbReference>
<reference evidence="2 4" key="1">
    <citation type="submission" date="2018-06" db="EMBL/GenBank/DDBJ databases">
        <authorList>
            <consortium name="Pathogen Informatics"/>
            <person name="Doyle S."/>
        </authorList>
    </citation>
    <scope>NUCLEOTIDE SEQUENCE [LARGE SCALE GENOMIC DNA]</scope>
    <source>
        <strain evidence="2 4">NCTC11343</strain>
    </source>
</reference>
<evidence type="ECO:0000313" key="4">
    <source>
        <dbReference type="Proteomes" id="UP000251241"/>
    </source>
</evidence>
<evidence type="ECO:0000313" key="3">
    <source>
        <dbReference type="EMBL" id="VXC74985.1"/>
    </source>
</evidence>
<accession>A0A654B3R0</accession>
<feature type="transmembrane region" description="Helical" evidence="1">
    <location>
        <begin position="29"/>
        <end position="51"/>
    </location>
</feature>
<evidence type="ECO:0000313" key="2">
    <source>
        <dbReference type="EMBL" id="SPZ88143.1"/>
    </source>
</evidence>
<accession>A0A2X2J8W5</accession>
<evidence type="ECO:0008006" key="6">
    <source>
        <dbReference type="Google" id="ProtNLM"/>
    </source>
</evidence>
<reference evidence="3 5" key="2">
    <citation type="submission" date="2019-10" db="EMBL/GenBank/DDBJ databases">
        <authorList>
            <person name="Karimi E."/>
        </authorList>
    </citation>
    <scope>NUCLEOTIDE SEQUENCE [LARGE SCALE GENOMIC DNA]</scope>
    <source>
        <strain evidence="3">Sphingobacterium sp. 8BC</strain>
    </source>
</reference>
<sequence>MLKYFFLNIVLSLAIVFLVYSGFEGYKAGNMLVTGLSIAFLVVLIYLRVVLSKRVRSLIQQKESGKQQLITKQKKK</sequence>
<proteinExistence type="predicted"/>
<feature type="transmembrane region" description="Helical" evidence="1">
    <location>
        <begin position="5"/>
        <end position="23"/>
    </location>
</feature>
<dbReference type="GeneID" id="97183194"/>
<keyword evidence="1" id="KW-0812">Transmembrane</keyword>
<keyword evidence="1" id="KW-0472">Membrane</keyword>
<dbReference type="EMBL" id="CABWMV010000007">
    <property type="protein sequence ID" value="VXC74985.1"/>
    <property type="molecule type" value="Genomic_DNA"/>
</dbReference>